<proteinExistence type="predicted"/>
<dbReference type="AlphaFoldDB" id="A0A834GL31"/>
<dbReference type="GO" id="GO:0016020">
    <property type="term" value="C:membrane"/>
    <property type="evidence" value="ECO:0007669"/>
    <property type="project" value="UniProtKB-SubCell"/>
</dbReference>
<comment type="caution">
    <text evidence="5">The sequence shown here is derived from an EMBL/GenBank/DDBJ whole genome shotgun (WGS) entry which is preliminary data.</text>
</comment>
<dbReference type="InterPro" id="IPR025287">
    <property type="entry name" value="WAK_GUB"/>
</dbReference>
<dbReference type="OrthoDB" id="1513794at2759"/>
<dbReference type="EMBL" id="WJXA01000009">
    <property type="protein sequence ID" value="KAF7133088.1"/>
    <property type="molecule type" value="Genomic_DNA"/>
</dbReference>
<evidence type="ECO:0000313" key="6">
    <source>
        <dbReference type="Proteomes" id="UP000626092"/>
    </source>
</evidence>
<dbReference type="GO" id="GO:0030247">
    <property type="term" value="F:polysaccharide binding"/>
    <property type="evidence" value="ECO:0007669"/>
    <property type="project" value="InterPro"/>
</dbReference>
<protein>
    <recommendedName>
        <fullName evidence="4">Wall-associated receptor kinase galacturonan-binding domain-containing protein</fullName>
    </recommendedName>
</protein>
<gene>
    <name evidence="5" type="ORF">RHSIM_Rhsim09G0156400</name>
</gene>
<sequence length="221" mass="24858">MALAPAGNKTLFLLLLLLFLVTCSYGNQNQQFFNSCGGINISFPFHLQGDPSYTCNDNDHTLVCDENNRTVLNLPSGKYYVQSINYTDYSIRLVEVGIQTDDICSPFHLFSSTFLYFTYGGEGRRLYTYAAESGVVFLRCENPVHSPIYINTTGYCNTTRGDPGNGYYSYAVAGDVSVLDVADSCLLEAFYLASSQRILDVLCEIKYQKSTSWYTRILYFN</sequence>
<accession>A0A834GL31</accession>
<evidence type="ECO:0000259" key="4">
    <source>
        <dbReference type="Pfam" id="PF13947"/>
    </source>
</evidence>
<evidence type="ECO:0000256" key="2">
    <source>
        <dbReference type="ARBA" id="ARBA00022729"/>
    </source>
</evidence>
<dbReference type="Proteomes" id="UP000626092">
    <property type="component" value="Unassembled WGS sequence"/>
</dbReference>
<feature type="chain" id="PRO_5032834091" description="Wall-associated receptor kinase galacturonan-binding domain-containing protein" evidence="3">
    <location>
        <begin position="27"/>
        <end position="221"/>
    </location>
</feature>
<dbReference type="Pfam" id="PF13947">
    <property type="entry name" value="GUB_WAK_bind"/>
    <property type="match status" value="1"/>
</dbReference>
<keyword evidence="6" id="KW-1185">Reference proteome</keyword>
<dbReference type="PANTHER" id="PTHR33138">
    <property type="entry name" value="OS01G0690200 PROTEIN"/>
    <property type="match status" value="1"/>
</dbReference>
<feature type="signal peptide" evidence="3">
    <location>
        <begin position="1"/>
        <end position="26"/>
    </location>
</feature>
<evidence type="ECO:0000313" key="5">
    <source>
        <dbReference type="EMBL" id="KAF7133088.1"/>
    </source>
</evidence>
<reference evidence="5" key="1">
    <citation type="submission" date="2019-11" db="EMBL/GenBank/DDBJ databases">
        <authorList>
            <person name="Liu Y."/>
            <person name="Hou J."/>
            <person name="Li T.-Q."/>
            <person name="Guan C.-H."/>
            <person name="Wu X."/>
            <person name="Wu H.-Z."/>
            <person name="Ling F."/>
            <person name="Zhang R."/>
            <person name="Shi X.-G."/>
            <person name="Ren J.-P."/>
            <person name="Chen E.-F."/>
            <person name="Sun J.-M."/>
        </authorList>
    </citation>
    <scope>NUCLEOTIDE SEQUENCE</scope>
    <source>
        <strain evidence="5">Adult_tree_wgs_1</strain>
        <tissue evidence="5">Leaves</tissue>
    </source>
</reference>
<organism evidence="5 6">
    <name type="scientific">Rhododendron simsii</name>
    <name type="common">Sims's rhododendron</name>
    <dbReference type="NCBI Taxonomy" id="118357"/>
    <lineage>
        <taxon>Eukaryota</taxon>
        <taxon>Viridiplantae</taxon>
        <taxon>Streptophyta</taxon>
        <taxon>Embryophyta</taxon>
        <taxon>Tracheophyta</taxon>
        <taxon>Spermatophyta</taxon>
        <taxon>Magnoliopsida</taxon>
        <taxon>eudicotyledons</taxon>
        <taxon>Gunneridae</taxon>
        <taxon>Pentapetalae</taxon>
        <taxon>asterids</taxon>
        <taxon>Ericales</taxon>
        <taxon>Ericaceae</taxon>
        <taxon>Ericoideae</taxon>
        <taxon>Rhodoreae</taxon>
        <taxon>Rhododendron</taxon>
    </lineage>
</organism>
<dbReference type="PANTHER" id="PTHR33138:SF30">
    <property type="entry name" value="LEAF RUST 10 DISEASE-RESISTANCE LOCUS RECEPTOR-LIKE PROTEIN KINASE-LIKE 2.7"/>
    <property type="match status" value="1"/>
</dbReference>
<evidence type="ECO:0000256" key="3">
    <source>
        <dbReference type="SAM" id="SignalP"/>
    </source>
</evidence>
<evidence type="ECO:0000256" key="1">
    <source>
        <dbReference type="ARBA" id="ARBA00004167"/>
    </source>
</evidence>
<comment type="subcellular location">
    <subcellularLocation>
        <location evidence="1">Membrane</location>
        <topology evidence="1">Single-pass membrane protein</topology>
    </subcellularLocation>
</comment>
<name>A0A834GL31_RHOSS</name>
<feature type="domain" description="Wall-associated receptor kinase galacturonan-binding" evidence="4">
    <location>
        <begin position="35"/>
        <end position="94"/>
    </location>
</feature>
<keyword evidence="2 3" id="KW-0732">Signal</keyword>